<gene>
    <name evidence="2" type="ORF">LCGC14_2290850</name>
</gene>
<accession>A0A0F9F3U1</accession>
<feature type="region of interest" description="Disordered" evidence="1">
    <location>
        <begin position="1"/>
        <end position="24"/>
    </location>
</feature>
<evidence type="ECO:0000313" key="2">
    <source>
        <dbReference type="EMBL" id="KKL51900.1"/>
    </source>
</evidence>
<evidence type="ECO:0000256" key="1">
    <source>
        <dbReference type="SAM" id="MobiDB-lite"/>
    </source>
</evidence>
<reference evidence="2" key="1">
    <citation type="journal article" date="2015" name="Nature">
        <title>Complex archaea that bridge the gap between prokaryotes and eukaryotes.</title>
        <authorList>
            <person name="Spang A."/>
            <person name="Saw J.H."/>
            <person name="Jorgensen S.L."/>
            <person name="Zaremba-Niedzwiedzka K."/>
            <person name="Martijn J."/>
            <person name="Lind A.E."/>
            <person name="van Eijk R."/>
            <person name="Schleper C."/>
            <person name="Guy L."/>
            <person name="Ettema T.J."/>
        </authorList>
    </citation>
    <scope>NUCLEOTIDE SEQUENCE</scope>
</reference>
<proteinExistence type="predicted"/>
<feature type="non-terminal residue" evidence="2">
    <location>
        <position position="24"/>
    </location>
</feature>
<dbReference type="EMBL" id="LAZR01032085">
    <property type="protein sequence ID" value="KKL51900.1"/>
    <property type="molecule type" value="Genomic_DNA"/>
</dbReference>
<comment type="caution">
    <text evidence="2">The sequence shown here is derived from an EMBL/GenBank/DDBJ whole genome shotgun (WGS) entry which is preliminary data.</text>
</comment>
<protein>
    <submittedName>
        <fullName evidence="2">Uncharacterized protein</fullName>
    </submittedName>
</protein>
<sequence length="24" mass="2532">MGQAAPHNKTRKKPKTAEPSAPAD</sequence>
<dbReference type="AlphaFoldDB" id="A0A0F9F3U1"/>
<name>A0A0F9F3U1_9ZZZZ</name>
<organism evidence="2">
    <name type="scientific">marine sediment metagenome</name>
    <dbReference type="NCBI Taxonomy" id="412755"/>
    <lineage>
        <taxon>unclassified sequences</taxon>
        <taxon>metagenomes</taxon>
        <taxon>ecological metagenomes</taxon>
    </lineage>
</organism>